<accession>A0A1B6EVT5</accession>
<feature type="region of interest" description="Disordered" evidence="1">
    <location>
        <begin position="1446"/>
        <end position="1476"/>
    </location>
</feature>
<feature type="region of interest" description="Disordered" evidence="1">
    <location>
        <begin position="1014"/>
        <end position="1033"/>
    </location>
</feature>
<gene>
    <name evidence="2" type="ORF">g.14340</name>
</gene>
<evidence type="ECO:0000256" key="1">
    <source>
        <dbReference type="SAM" id="MobiDB-lite"/>
    </source>
</evidence>
<protein>
    <recommendedName>
        <fullName evidence="3">MGA conserved domain-containing protein</fullName>
    </recommendedName>
</protein>
<evidence type="ECO:0008006" key="3">
    <source>
        <dbReference type="Google" id="ProtNLM"/>
    </source>
</evidence>
<feature type="non-terminal residue" evidence="2">
    <location>
        <position position="1"/>
    </location>
</feature>
<proteinExistence type="predicted"/>
<evidence type="ECO:0000313" key="2">
    <source>
        <dbReference type="EMBL" id="JAS42095.1"/>
    </source>
</evidence>
<feature type="non-terminal residue" evidence="2">
    <location>
        <position position="1476"/>
    </location>
</feature>
<feature type="region of interest" description="Disordered" evidence="1">
    <location>
        <begin position="144"/>
        <end position="163"/>
    </location>
</feature>
<name>A0A1B6EVT5_9HEMI</name>
<dbReference type="EMBL" id="GECZ01027674">
    <property type="protein sequence ID" value="JAS42095.1"/>
    <property type="molecule type" value="Transcribed_RNA"/>
</dbReference>
<feature type="compositionally biased region" description="Polar residues" evidence="1">
    <location>
        <begin position="1023"/>
        <end position="1033"/>
    </location>
</feature>
<organism evidence="2">
    <name type="scientific">Cuerna arida</name>
    <dbReference type="NCBI Taxonomy" id="1464854"/>
    <lineage>
        <taxon>Eukaryota</taxon>
        <taxon>Metazoa</taxon>
        <taxon>Ecdysozoa</taxon>
        <taxon>Arthropoda</taxon>
        <taxon>Hexapoda</taxon>
        <taxon>Insecta</taxon>
        <taxon>Pterygota</taxon>
        <taxon>Neoptera</taxon>
        <taxon>Paraneoptera</taxon>
        <taxon>Hemiptera</taxon>
        <taxon>Auchenorrhyncha</taxon>
        <taxon>Membracoidea</taxon>
        <taxon>Cicadellidae</taxon>
        <taxon>Cicadellinae</taxon>
        <taxon>Proconiini</taxon>
        <taxon>Cuerna</taxon>
    </lineage>
</organism>
<sequence>VADENFYGFPISPNTEKINILQKIINNLRSQISYETEERDVIEGITFLSFTTEEELMEFTKLQQDQRATASQSDDGLEIMDDGSFSDMSSSHAIVPTKTKDITRIKGWRNKHFAGIHLCDDSGSSLRNEDDGFGDDFEMKSVQGESSEEVEHGDDTVCTSSKCESDVESPSAIDIFSCSTFEKDSFSEIDSSIIEDTNAVDNTSESVFGFRKSNKNESPDSLKKTKKHYLLTDDRNKLSPELSFNNKIENLNCNFEPDEDFHSLQSVSDKVFIRKTEDFFVSPTSVQNKSLDRNVISSLANKDVYKPRVKHRLIESIAQKINIENATSSVENNVSNTSLSRSISEHTIRWHVPKEKLLTGNIFDVEVSVDDADKKSLVNEIGLELHTLNSKQITNKNFYKQPTHLSTDRNQSNNGAFHSRTLEHYTTHLGDLHIDFAIPKLDAAENVTHEEIELPSLESVIPNPSKNKINPLNRIKAKTLAEKRRLLVEMNQRNKRMQKVSFKLRGNTESKSFSNLRHLKGHTISKKRQVDSRHKTKNKTSLPQNKIQLFRNLYDEKGIITYGREKPLRCRLTRDPLSVYKNLMISDEMCSTKKLNLSNKIGLIVNVGFKRPLYKEVDDNIKSLFKNENKISLHLAEFAVAAVQSSSKGPFTVTRFLVPVVSEKLKHVMYYSNLVRTQNRAKIPKRTLEDACQKDQFDENYFGGYILDKMSKRKTDLAKLHGVDFSISSTMNDILNYVERKEIFDALDINYDPDIPAPIERESDNVFHSIQKAKVKNKKTPLQRQIEHLGGTFIAVQGEETSEEILLQSTEGDQCLKEYCKLGCVCPHKVQENEHCAKESCMFFCKCSPTSKKQGCEIKSKIWLLPEVLRQKNTSQSRLAPVEREYHQTVIMSKDKKIITIETKRSKRERKIPSKFKDEILLDYKKGDEDDLIIEKTVVPSARLHHQNQAPQNGSIYSSSPFIVKLPNINISTINSPVNLNQCYVKIKRNEVVDKMAKLTDLTRGVCINISKSPTKSKSRSRNVATKKTGGTSSHNFDVENHCSRTIGVDVDYTSRNKLYTIRTKAMTLYVDIPHNNEEESSFIDSGESCIIKEDLQCGENYKEDSYENDLICFDNMNQEAEMGLAIGDICSLPPEFFEKQDTIDFDENTNDLYLNPGCDNTEYDNSLSSNNKNQICSKKKSERIVYASLPITETESKWWVIEMDVKKFSNLIYYSDKRCLSFEDMAKAIFKAEFGLKTVRIPLKKFYGYHKDKFGAYAVPGHKHLIFFGPYSINEMHGLTAIKKVGVQYNRVLFTSKFSESEGFKSLGIDLSHNKNDSQVVHQKCVKAVWWYSTNKKQTPENETEEKTEVTRNNSISLNVSPSSVIDDKEDTDEESTEHCASHVKETDFAIARPNSPEEVIAEDNVLAHNYSGNVPDIQLPVTSPKISKNHTLNLSEEVVTLTSDNFENSEKNKRTVKRRRTRSISPEIMKKPRK</sequence>
<reference evidence="2" key="1">
    <citation type="submission" date="2015-11" db="EMBL/GenBank/DDBJ databases">
        <title>De novo transcriptome assembly of four potential Pierce s Disease insect vectors from Arizona vineyards.</title>
        <authorList>
            <person name="Tassone E.E."/>
        </authorList>
    </citation>
    <scope>NUCLEOTIDE SEQUENCE</scope>
</reference>